<dbReference type="PANTHER" id="PTHR46429:SF2">
    <property type="entry name" value="TRNA_RRNA METHYLTRANSFERASE"/>
    <property type="match status" value="1"/>
</dbReference>
<dbReference type="Pfam" id="PF00588">
    <property type="entry name" value="SpoU_methylase"/>
    <property type="match status" value="1"/>
</dbReference>
<dbReference type="Proteomes" id="UP000440224">
    <property type="component" value="Unassembled WGS sequence"/>
</dbReference>
<dbReference type="InterPro" id="IPR004441">
    <property type="entry name" value="rRNA_MeTrfase_TrmH"/>
</dbReference>
<dbReference type="GO" id="GO:0032259">
    <property type="term" value="P:methylation"/>
    <property type="evidence" value="ECO:0007669"/>
    <property type="project" value="UniProtKB-KW"/>
</dbReference>
<gene>
    <name evidence="4" type="ORF">GF068_09305</name>
</gene>
<dbReference type="OrthoDB" id="9785673at2"/>
<evidence type="ECO:0000259" key="3">
    <source>
        <dbReference type="SMART" id="SM00967"/>
    </source>
</evidence>
<dbReference type="InterPro" id="IPR029028">
    <property type="entry name" value="Alpha/beta_knot_MTases"/>
</dbReference>
<reference evidence="4 5" key="1">
    <citation type="submission" date="2019-10" db="EMBL/GenBank/DDBJ databases">
        <title>A soil myxobacterium in the family Polyangiaceae.</title>
        <authorList>
            <person name="Li Y."/>
            <person name="Wang J."/>
        </authorList>
    </citation>
    <scope>NUCLEOTIDE SEQUENCE [LARGE SCALE GENOMIC DNA]</scope>
    <source>
        <strain evidence="4 5">DSM 14734</strain>
    </source>
</reference>
<accession>A0A6N7PJ34</accession>
<dbReference type="Pfam" id="PF08032">
    <property type="entry name" value="SpoU_sub_bind"/>
    <property type="match status" value="1"/>
</dbReference>
<evidence type="ECO:0000313" key="5">
    <source>
        <dbReference type="Proteomes" id="UP000440224"/>
    </source>
</evidence>
<sequence>MARASRASASCDRCLPPFMKHKPLPPAPDAQAPEIVYGLRAGLAVFARRPDDILRISYGREARREIEALARWAAARRMPCLEVRDDELERIAHSKNHEGLCLHTKRRAWLGTNELADMLVRTRGASIALERVRNPYNIGAIVRSAAFFGLDAALLGAPAPHPGLPPDAVRVAEGGAEELAFARTTDLPDTLARLRARGISIVGAESDAAANAFGFSFQRPVVLVMGHEREGLSERAKAQCDALVVIPAAGPGTVGSLNVSIAASILLAEVVRDNLLKQSVAPVQATPPASPPRTRAPRRR</sequence>
<dbReference type="Gene3D" id="3.30.1330.30">
    <property type="match status" value="1"/>
</dbReference>
<name>A0A6N7PJ34_9BACT</name>
<dbReference type="GO" id="GO:0008173">
    <property type="term" value="F:RNA methyltransferase activity"/>
    <property type="evidence" value="ECO:0007669"/>
    <property type="project" value="InterPro"/>
</dbReference>
<dbReference type="SUPFAM" id="SSF75217">
    <property type="entry name" value="alpha/beta knot"/>
    <property type="match status" value="1"/>
</dbReference>
<dbReference type="InterPro" id="IPR029026">
    <property type="entry name" value="tRNA_m1G_MTases_N"/>
</dbReference>
<dbReference type="Gene3D" id="3.40.1280.10">
    <property type="match status" value="1"/>
</dbReference>
<dbReference type="InterPro" id="IPR001537">
    <property type="entry name" value="SpoU_MeTrfase"/>
</dbReference>
<dbReference type="SUPFAM" id="SSF55315">
    <property type="entry name" value="L30e-like"/>
    <property type="match status" value="1"/>
</dbReference>
<dbReference type="SMART" id="SM00967">
    <property type="entry name" value="SpoU_sub_bind"/>
    <property type="match status" value="1"/>
</dbReference>
<keyword evidence="2" id="KW-0808">Transferase</keyword>
<feature type="domain" description="RNA 2-O ribose methyltransferase substrate binding" evidence="3">
    <location>
        <begin position="35"/>
        <end position="110"/>
    </location>
</feature>
<dbReference type="GO" id="GO:0005829">
    <property type="term" value="C:cytosol"/>
    <property type="evidence" value="ECO:0007669"/>
    <property type="project" value="TreeGrafter"/>
</dbReference>
<keyword evidence="5" id="KW-1185">Reference proteome</keyword>
<dbReference type="InterPro" id="IPR013123">
    <property type="entry name" value="SpoU_subst-bd"/>
</dbReference>
<keyword evidence="1" id="KW-0489">Methyltransferase</keyword>
<proteinExistence type="predicted"/>
<dbReference type="EMBL" id="WJIE01000002">
    <property type="protein sequence ID" value="MRG92122.1"/>
    <property type="molecule type" value="Genomic_DNA"/>
</dbReference>
<dbReference type="AlphaFoldDB" id="A0A6N7PJ34"/>
<dbReference type="CDD" id="cd18095">
    <property type="entry name" value="SpoU-like_rRNA-MTase"/>
    <property type="match status" value="1"/>
</dbReference>
<dbReference type="GO" id="GO:0006396">
    <property type="term" value="P:RNA processing"/>
    <property type="evidence" value="ECO:0007669"/>
    <property type="project" value="InterPro"/>
</dbReference>
<dbReference type="PANTHER" id="PTHR46429">
    <property type="entry name" value="23S RRNA (GUANOSINE-2'-O-)-METHYLTRANSFERASE RLMB"/>
    <property type="match status" value="1"/>
</dbReference>
<comment type="caution">
    <text evidence="4">The sequence shown here is derived from an EMBL/GenBank/DDBJ whole genome shotgun (WGS) entry which is preliminary data.</text>
</comment>
<evidence type="ECO:0000256" key="1">
    <source>
        <dbReference type="ARBA" id="ARBA00022603"/>
    </source>
</evidence>
<dbReference type="GO" id="GO:0003723">
    <property type="term" value="F:RNA binding"/>
    <property type="evidence" value="ECO:0007669"/>
    <property type="project" value="InterPro"/>
</dbReference>
<protein>
    <recommendedName>
        <fullName evidence="3">RNA 2-O ribose methyltransferase substrate binding domain-containing protein</fullName>
    </recommendedName>
</protein>
<evidence type="ECO:0000256" key="2">
    <source>
        <dbReference type="ARBA" id="ARBA00022679"/>
    </source>
</evidence>
<dbReference type="InterPro" id="IPR029064">
    <property type="entry name" value="Ribosomal_eL30-like_sf"/>
</dbReference>
<evidence type="ECO:0000313" key="4">
    <source>
        <dbReference type="EMBL" id="MRG92122.1"/>
    </source>
</evidence>
<organism evidence="4 5">
    <name type="scientific">Polyangium spumosum</name>
    <dbReference type="NCBI Taxonomy" id="889282"/>
    <lineage>
        <taxon>Bacteria</taxon>
        <taxon>Pseudomonadati</taxon>
        <taxon>Myxococcota</taxon>
        <taxon>Polyangia</taxon>
        <taxon>Polyangiales</taxon>
        <taxon>Polyangiaceae</taxon>
        <taxon>Polyangium</taxon>
    </lineage>
</organism>